<reference evidence="7 8" key="1">
    <citation type="journal article" date="2014" name="BMC Genomics">
        <title>Genome sequencing of four Aureobasidium pullulans varieties: biotechnological potential, stress tolerance, and description of new species.</title>
        <authorList>
            <person name="Gostin Ar C."/>
            <person name="Ohm R.A."/>
            <person name="Kogej T."/>
            <person name="Sonjak S."/>
            <person name="Turk M."/>
            <person name="Zajc J."/>
            <person name="Zalar P."/>
            <person name="Grube M."/>
            <person name="Sun H."/>
            <person name="Han J."/>
            <person name="Sharma A."/>
            <person name="Chiniquy J."/>
            <person name="Ngan C.Y."/>
            <person name="Lipzen A."/>
            <person name="Barry K."/>
            <person name="Grigoriev I.V."/>
            <person name="Gunde-Cimerman N."/>
        </authorList>
    </citation>
    <scope>NUCLEOTIDE SEQUENCE [LARGE SCALE GENOMIC DNA]</scope>
    <source>
        <strain evidence="7 8">CBS 110374</strain>
    </source>
</reference>
<dbReference type="InterPro" id="IPR036188">
    <property type="entry name" value="FAD/NAD-bd_sf"/>
</dbReference>
<comment type="similarity">
    <text evidence="1">Belongs to the GMC oxidoreductase family.</text>
</comment>
<proteinExistence type="inferred from homology"/>
<dbReference type="PANTHER" id="PTHR11552:SF138">
    <property type="entry name" value="DEHYDROGENASE PKFF-RELATED"/>
    <property type="match status" value="1"/>
</dbReference>
<dbReference type="AlphaFoldDB" id="A0A074VZC3"/>
<dbReference type="EMBL" id="KL584826">
    <property type="protein sequence ID" value="KEQ66145.1"/>
    <property type="molecule type" value="Genomic_DNA"/>
</dbReference>
<dbReference type="InterPro" id="IPR012132">
    <property type="entry name" value="GMC_OxRdtase"/>
</dbReference>
<sequence>MLCSHIAILFFLGESSAAASLLRYGGLLGSSYGVPGRVGINASYDYVVIGGGTAGLTVATRLAQHGSYSVAVIEAESFYEIDNGNFSQIPWYDFQSASTDPDLSTVNGLIDWKFLTTPQTALFNRTIHYVRGKCLGGSSARNYMVYNRGTVGTFEKWANDVGDGTWNWDGVYPYYLKSPHFMPANSILRAANASVGLADDTVSFSKNGGPLQVSYPNFAQSWSSFFPEGYEEVGIPFLEQGISSGHLDGYASVSLTINPTEQTRSSSETSFLHEALAGTNIVVYTHALVKRILFDANKRATSVLVDVAGMQFQINATREIILSAGVFQSPQLLMVSGVGPRQTLDQYHIPIVADRQGVGQNMWAVSNVFATLSYEVNVETPSVLTNDPNRIYEENEAFITRRSGMLTSDAGADFVGFLKASNLSVVNISSTAQNAFQTNFPSDRPKVEVMTFAAGPNDGIHNFASIVFGLIATFSRGNVTIRSPDMADAPIINPALLEDPRDQDLAIAAFKFTRRLAATASLQRAIIAEVVPGSNITTDAEILTYLRQSIIPLFHASCTCKMGMRNDSMAVVDSEAKVIGVEGLRVVDISAFPLLPPGQPQATVYMLAERIADMILRDAGSGS</sequence>
<keyword evidence="4" id="KW-0732">Signal</keyword>
<feature type="domain" description="Glucose-methanol-choline oxidoreductase C-terminal" evidence="6">
    <location>
        <begin position="474"/>
        <end position="608"/>
    </location>
</feature>
<comment type="cofactor">
    <cofactor evidence="3">
        <name>FAD</name>
        <dbReference type="ChEBI" id="CHEBI:57692"/>
    </cofactor>
</comment>
<dbReference type="Pfam" id="PF05199">
    <property type="entry name" value="GMC_oxred_C"/>
    <property type="match status" value="1"/>
</dbReference>
<evidence type="ECO:0000256" key="1">
    <source>
        <dbReference type="ARBA" id="ARBA00010790"/>
    </source>
</evidence>
<evidence type="ECO:0000256" key="3">
    <source>
        <dbReference type="PIRSR" id="PIRSR000137-2"/>
    </source>
</evidence>
<evidence type="ECO:0000259" key="6">
    <source>
        <dbReference type="Pfam" id="PF05199"/>
    </source>
</evidence>
<dbReference type="SUPFAM" id="SSF51905">
    <property type="entry name" value="FAD/NAD(P)-binding domain"/>
    <property type="match status" value="1"/>
</dbReference>
<accession>A0A074VZC3</accession>
<protein>
    <submittedName>
        <fullName evidence="7">Alcohol oxidase</fullName>
    </submittedName>
</protein>
<feature type="signal peptide" evidence="4">
    <location>
        <begin position="1"/>
        <end position="18"/>
    </location>
</feature>
<dbReference type="HOGENOM" id="CLU_002865_6_3_1"/>
<keyword evidence="8" id="KW-1185">Reference proteome</keyword>
<evidence type="ECO:0000313" key="8">
    <source>
        <dbReference type="Proteomes" id="UP000030672"/>
    </source>
</evidence>
<dbReference type="InterPro" id="IPR000172">
    <property type="entry name" value="GMC_OxRdtase_N"/>
</dbReference>
<dbReference type="PIRSF" id="PIRSF000137">
    <property type="entry name" value="Alcohol_oxidase"/>
    <property type="match status" value="1"/>
</dbReference>
<dbReference type="SUPFAM" id="SSF54373">
    <property type="entry name" value="FAD-linked reductases, C-terminal domain"/>
    <property type="match status" value="1"/>
</dbReference>
<feature type="domain" description="Glucose-methanol-choline oxidoreductase N-terminal" evidence="5">
    <location>
        <begin position="44"/>
        <end position="362"/>
    </location>
</feature>
<dbReference type="Proteomes" id="UP000030672">
    <property type="component" value="Unassembled WGS sequence"/>
</dbReference>
<gene>
    <name evidence="7" type="ORF">M437DRAFT_72950</name>
</gene>
<dbReference type="Pfam" id="PF00732">
    <property type="entry name" value="GMC_oxred_N"/>
    <property type="match status" value="1"/>
</dbReference>
<dbReference type="Gene3D" id="3.30.560.10">
    <property type="entry name" value="Glucose Oxidase, domain 3"/>
    <property type="match status" value="1"/>
</dbReference>
<evidence type="ECO:0000256" key="2">
    <source>
        <dbReference type="ARBA" id="ARBA00023180"/>
    </source>
</evidence>
<dbReference type="GO" id="GO:0044550">
    <property type="term" value="P:secondary metabolite biosynthetic process"/>
    <property type="evidence" value="ECO:0007669"/>
    <property type="project" value="TreeGrafter"/>
</dbReference>
<keyword evidence="2" id="KW-0325">Glycoprotein</keyword>
<dbReference type="InterPro" id="IPR007867">
    <property type="entry name" value="GMC_OxRtase_C"/>
</dbReference>
<dbReference type="Gene3D" id="3.50.50.60">
    <property type="entry name" value="FAD/NAD(P)-binding domain"/>
    <property type="match status" value="1"/>
</dbReference>
<feature type="chain" id="PRO_5001702400" evidence="4">
    <location>
        <begin position="19"/>
        <end position="623"/>
    </location>
</feature>
<organism evidence="7 8">
    <name type="scientific">Aureobasidium melanogenum (strain CBS 110374)</name>
    <name type="common">Aureobasidium pullulans var. melanogenum</name>
    <dbReference type="NCBI Taxonomy" id="1043003"/>
    <lineage>
        <taxon>Eukaryota</taxon>
        <taxon>Fungi</taxon>
        <taxon>Dikarya</taxon>
        <taxon>Ascomycota</taxon>
        <taxon>Pezizomycotina</taxon>
        <taxon>Dothideomycetes</taxon>
        <taxon>Dothideomycetidae</taxon>
        <taxon>Dothideales</taxon>
        <taxon>Saccotheciaceae</taxon>
        <taxon>Aureobasidium</taxon>
    </lineage>
</organism>
<feature type="binding site" evidence="3">
    <location>
        <begin position="600"/>
        <end position="601"/>
    </location>
    <ligand>
        <name>FAD</name>
        <dbReference type="ChEBI" id="CHEBI:57692"/>
    </ligand>
</feature>
<evidence type="ECO:0000256" key="4">
    <source>
        <dbReference type="SAM" id="SignalP"/>
    </source>
</evidence>
<dbReference type="STRING" id="1043003.A0A074VZC3"/>
<evidence type="ECO:0000259" key="5">
    <source>
        <dbReference type="Pfam" id="PF00732"/>
    </source>
</evidence>
<dbReference type="GO" id="GO:0050660">
    <property type="term" value="F:flavin adenine dinucleotide binding"/>
    <property type="evidence" value="ECO:0007669"/>
    <property type="project" value="InterPro"/>
</dbReference>
<evidence type="ECO:0000313" key="7">
    <source>
        <dbReference type="EMBL" id="KEQ66145.1"/>
    </source>
</evidence>
<dbReference type="RefSeq" id="XP_040883168.1">
    <property type="nucleotide sequence ID" value="XM_041025940.1"/>
</dbReference>
<dbReference type="PANTHER" id="PTHR11552">
    <property type="entry name" value="GLUCOSE-METHANOL-CHOLINE GMC OXIDOREDUCTASE"/>
    <property type="match status" value="1"/>
</dbReference>
<feature type="binding site" evidence="3">
    <location>
        <begin position="142"/>
        <end position="145"/>
    </location>
    <ligand>
        <name>FAD</name>
        <dbReference type="ChEBI" id="CHEBI:57692"/>
    </ligand>
</feature>
<feature type="binding site" evidence="3">
    <location>
        <position position="289"/>
    </location>
    <ligand>
        <name>FAD</name>
        <dbReference type="ChEBI" id="CHEBI:57692"/>
    </ligand>
</feature>
<keyword evidence="3" id="KW-0274">FAD</keyword>
<dbReference type="GO" id="GO:0016614">
    <property type="term" value="F:oxidoreductase activity, acting on CH-OH group of donors"/>
    <property type="evidence" value="ECO:0007669"/>
    <property type="project" value="InterPro"/>
</dbReference>
<name>A0A074VZC3_AURM1</name>
<keyword evidence="3" id="KW-0285">Flavoprotein</keyword>
<dbReference type="GeneID" id="63919313"/>